<reference evidence="2" key="1">
    <citation type="journal article" date="2020" name="Fungal Divers.">
        <title>Resolving the Mortierellaceae phylogeny through synthesis of multi-gene phylogenetics and phylogenomics.</title>
        <authorList>
            <person name="Vandepol N."/>
            <person name="Liber J."/>
            <person name="Desiro A."/>
            <person name="Na H."/>
            <person name="Kennedy M."/>
            <person name="Barry K."/>
            <person name="Grigoriev I.V."/>
            <person name="Miller A.N."/>
            <person name="O'Donnell K."/>
            <person name="Stajich J.E."/>
            <person name="Bonito G."/>
        </authorList>
    </citation>
    <scope>NUCLEOTIDE SEQUENCE</scope>
    <source>
        <strain evidence="2">NVP1</strain>
    </source>
</reference>
<name>A0A9P5VN00_9FUNG</name>
<evidence type="ECO:0000313" key="3">
    <source>
        <dbReference type="Proteomes" id="UP000696485"/>
    </source>
</evidence>
<evidence type="ECO:0000313" key="2">
    <source>
        <dbReference type="EMBL" id="KAF9333160.1"/>
    </source>
</evidence>
<gene>
    <name evidence="2" type="ORF">BG006_003930</name>
</gene>
<proteinExistence type="predicted"/>
<dbReference type="EMBL" id="JAAAUY010000218">
    <property type="protein sequence ID" value="KAF9333160.1"/>
    <property type="molecule type" value="Genomic_DNA"/>
</dbReference>
<comment type="caution">
    <text evidence="2">The sequence shown here is derived from an EMBL/GenBank/DDBJ whole genome shotgun (WGS) entry which is preliminary data.</text>
</comment>
<feature type="non-terminal residue" evidence="2">
    <location>
        <position position="1"/>
    </location>
</feature>
<protein>
    <submittedName>
        <fullName evidence="2">Uncharacterized protein</fullName>
    </submittedName>
</protein>
<dbReference type="Proteomes" id="UP000696485">
    <property type="component" value="Unassembled WGS sequence"/>
</dbReference>
<feature type="region of interest" description="Disordered" evidence="1">
    <location>
        <begin position="208"/>
        <end position="287"/>
    </location>
</feature>
<organism evidence="2 3">
    <name type="scientific">Podila minutissima</name>
    <dbReference type="NCBI Taxonomy" id="64525"/>
    <lineage>
        <taxon>Eukaryota</taxon>
        <taxon>Fungi</taxon>
        <taxon>Fungi incertae sedis</taxon>
        <taxon>Mucoromycota</taxon>
        <taxon>Mortierellomycotina</taxon>
        <taxon>Mortierellomycetes</taxon>
        <taxon>Mortierellales</taxon>
        <taxon>Mortierellaceae</taxon>
        <taxon>Podila</taxon>
    </lineage>
</organism>
<dbReference type="AlphaFoldDB" id="A0A9P5VN00"/>
<sequence>VAAVILTLSIVALVWYLRKQKKRRLANALGPWSLESNSNLHVNNAQHHSRFSKVSTMDHNNIDDDEPHGSPSASNNRPAMAAIGGAAAGFAMKPQPSVLGSNRTSRQQQQGYYDEGDFASYGYQQQQQLLNQGQGGFNNSGYHLPAGYTDDNGGNGVMYQNPNTSGHVNAVAEDDYYNPYYAHRQSQQQQQQYHQLQMLGLNASNPSFYSQSNASHTSGMPRPYSGEARFSQHGPVQLASNGTPGYFPPPPPKSNTRGGQGAVGMTLPTGSTLSLSNSPKRGPQGANVMAEMGSREAAADGGGPEKVLVQEAEANEAVLSDDEDVETTPLTTGRTVTSATAAIFDEKAKESS</sequence>
<feature type="compositionally biased region" description="Polar residues" evidence="1">
    <location>
        <begin position="268"/>
        <end position="279"/>
    </location>
</feature>
<feature type="region of interest" description="Disordered" evidence="1">
    <location>
        <begin position="57"/>
        <end position="78"/>
    </location>
</feature>
<feature type="compositionally biased region" description="Polar residues" evidence="1">
    <location>
        <begin position="208"/>
        <end position="218"/>
    </location>
</feature>
<evidence type="ECO:0000256" key="1">
    <source>
        <dbReference type="SAM" id="MobiDB-lite"/>
    </source>
</evidence>
<accession>A0A9P5VN00</accession>
<keyword evidence="3" id="KW-1185">Reference proteome</keyword>